<dbReference type="Pfam" id="PF13385">
    <property type="entry name" value="Laminin_G_3"/>
    <property type="match status" value="1"/>
</dbReference>
<name>A0A386HS47_9BACT</name>
<dbReference type="Proteomes" id="UP000266118">
    <property type="component" value="Chromosome"/>
</dbReference>
<dbReference type="GO" id="GO:0005975">
    <property type="term" value="P:carbohydrate metabolic process"/>
    <property type="evidence" value="ECO:0007669"/>
    <property type="project" value="UniProtKB-ARBA"/>
</dbReference>
<dbReference type="SUPFAM" id="SSF49899">
    <property type="entry name" value="Concanavalin A-like lectins/glucanases"/>
    <property type="match status" value="1"/>
</dbReference>
<accession>A0A386HS47</accession>
<evidence type="ECO:0000313" key="2">
    <source>
        <dbReference type="EMBL" id="AYD48512.1"/>
    </source>
</evidence>
<dbReference type="Pfam" id="PF16356">
    <property type="entry name" value="DUF4983"/>
    <property type="match status" value="1"/>
</dbReference>
<dbReference type="EMBL" id="CP032489">
    <property type="protein sequence ID" value="AYD48512.1"/>
    <property type="molecule type" value="Genomic_DNA"/>
</dbReference>
<gene>
    <name evidence="2" type="ORF">D6B99_13415</name>
</gene>
<reference evidence="2 3" key="1">
    <citation type="submission" date="2018-09" db="EMBL/GenBank/DDBJ databases">
        <title>Arachidicoccus sp. nov., a bacterium isolated from soil.</title>
        <authorList>
            <person name="Weon H.-Y."/>
            <person name="Kwon S.-W."/>
            <person name="Lee S.A."/>
        </authorList>
    </citation>
    <scope>NUCLEOTIDE SEQUENCE [LARGE SCALE GENOMIC DNA]</scope>
    <source>
        <strain evidence="2 3">KIS59-12</strain>
    </source>
</reference>
<evidence type="ECO:0000259" key="1">
    <source>
        <dbReference type="Pfam" id="PF16356"/>
    </source>
</evidence>
<dbReference type="InterPro" id="IPR032309">
    <property type="entry name" value="DUF4983"/>
</dbReference>
<dbReference type="OrthoDB" id="279982at2"/>
<dbReference type="InterPro" id="IPR013320">
    <property type="entry name" value="ConA-like_dom_sf"/>
</dbReference>
<organism evidence="2 3">
    <name type="scientific">Arachidicoccus soli</name>
    <dbReference type="NCBI Taxonomy" id="2341117"/>
    <lineage>
        <taxon>Bacteria</taxon>
        <taxon>Pseudomonadati</taxon>
        <taxon>Bacteroidota</taxon>
        <taxon>Chitinophagia</taxon>
        <taxon>Chitinophagales</taxon>
        <taxon>Chitinophagaceae</taxon>
        <taxon>Arachidicoccus</taxon>
    </lineage>
</organism>
<dbReference type="InterPro" id="IPR017850">
    <property type="entry name" value="Alkaline_phosphatase_core_sf"/>
</dbReference>
<dbReference type="Gene3D" id="3.40.720.10">
    <property type="entry name" value="Alkaline Phosphatase, subunit A"/>
    <property type="match status" value="1"/>
</dbReference>
<evidence type="ECO:0000313" key="3">
    <source>
        <dbReference type="Proteomes" id="UP000266118"/>
    </source>
</evidence>
<sequence>MGNKKMIMKKQLFYKMFTKKRYAFAGLAIGLGMAVASSCNKPFPNIVQNSRDSSGLSSYIDSSVANGDNKRILYIIVDGATGSAINTITPPNIYKLTRNSIYTFNGITSKVPADSSLEGDWASLLTGVSSLKSKVYDSFDSSQIAQYPTLISRIKAVAPTDRITAFSASQTFNDELATGADIAKTFTSDADVSDAVDQNLAQDSAKLVVAQFHGPYAAGVQFGFDPGIAQYRDAISNTDTYIGNAIAAIKSRPSYSKEDWFVIVASTVSGRNALPPDAGINGSIDFSYYGQPQRNSFILFNELNGRFVQRFVQRPGSTAGTSPYDVTAFRLIGTWKSSSSFPSQRILINDPANKYSCPYGSSMTVEAKVKFNNLSQTNFMSFFGKSTSGNGRGWGFFRTQAGVPNINFNAGNGVVRKEVSLNGIQDTKWHTIAASFRWTTNKTIFVNVYLDGVLSASGESASDPAAVPAAINNSGNPLILGWFNSPSYGTVPTNLDMYITDVRIWNTELSPETIAQYSCFIGMPPAQHPNIQNLVGFYSASEGSGTTVIDGAPNPENGAVETLYGGVTEWNHLSEASNAICGPATDNYYSLTPNSVDVPYQILTYLGNNIQPQWSFDGRFWTTQYNDQVFEP</sequence>
<dbReference type="AlphaFoldDB" id="A0A386HS47"/>
<dbReference type="SUPFAM" id="SSF53649">
    <property type="entry name" value="Alkaline phosphatase-like"/>
    <property type="match status" value="1"/>
</dbReference>
<proteinExistence type="predicted"/>
<protein>
    <submittedName>
        <fullName evidence="2">DUF4983 domain-containing protein</fullName>
    </submittedName>
</protein>
<dbReference type="GO" id="GO:0004553">
    <property type="term" value="F:hydrolase activity, hydrolyzing O-glycosyl compounds"/>
    <property type="evidence" value="ECO:0007669"/>
    <property type="project" value="UniProtKB-ARBA"/>
</dbReference>
<dbReference type="Gene3D" id="2.60.120.200">
    <property type="match status" value="1"/>
</dbReference>
<feature type="domain" description="DUF4983" evidence="1">
    <location>
        <begin position="526"/>
        <end position="621"/>
    </location>
</feature>
<dbReference type="KEGG" id="ark:D6B99_13415"/>
<keyword evidence="3" id="KW-1185">Reference proteome</keyword>